<evidence type="ECO:0000313" key="6">
    <source>
        <dbReference type="EMBL" id="XAH76004.1"/>
    </source>
</evidence>
<name>A0ABZ3F3H3_9FIRM</name>
<feature type="binding site" evidence="4">
    <location>
        <position position="289"/>
    </location>
    <ligand>
        <name>S-adenosyl-L-methionine</name>
        <dbReference type="ChEBI" id="CHEBI:59789"/>
    </ligand>
</feature>
<dbReference type="EMBL" id="CP146256">
    <property type="protein sequence ID" value="XAH76004.1"/>
    <property type="molecule type" value="Genomic_DNA"/>
</dbReference>
<dbReference type="EC" id="2.1.1.190" evidence="6"/>
<feature type="active site" evidence="5">
    <location>
        <position position="416"/>
    </location>
</feature>
<sequence length="460" mass="52018">MKKGQAIEGVVRRVDFPNKGIVECEEGVCVVKNTLPGQRVLCRINKVRKGKAEGRLIETLERSPLEMESPCEHFGICGGCTYLSLPYEEQLLLKEEQVKKLLDSVLCKQESGYEFEGIKGSPKMYGYRNKMEFSFGDEIKDGPLALGMHKRGSFYDIVTVSDCKIMDEDYRKILTGTRNFFAERRMSFYHRLSHEGYLRHMLVRKAAQTGEILIALVTTTQKEYDLTEFKEMLLGLELEGRIVGILHTKNDSVADVVKSDETVTLYGQDFFYEELLGLKFEISQFSFFQTNTFGAEVLYETAREYIGSLSPEGEPDKVVFDLYSGTGTIAQMMAPVSGKVIGVEIVEEAVEAAKKNAELNSLHNCEFIAGDVLKVLDEIEEKPDLIILDPPRDGVHPKALKKIIDYKVERLVYISCKPTSLVRDLEVFLENGYEVVRAVAVDQFPWTANVETVCLLSKRL</sequence>
<keyword evidence="7" id="KW-1185">Reference proteome</keyword>
<feature type="active site" description="Nucleophile" evidence="4">
    <location>
        <position position="416"/>
    </location>
</feature>
<dbReference type="Proteomes" id="UP001451571">
    <property type="component" value="Chromosome"/>
</dbReference>
<reference evidence="6 7" key="1">
    <citation type="submission" date="2024-02" db="EMBL/GenBank/DDBJ databases">
        <title>Bacterial strain from lacustrine sediment.</title>
        <authorList>
            <person name="Petit C."/>
            <person name="Fadhlaoui K."/>
        </authorList>
    </citation>
    <scope>NUCLEOTIDE SEQUENCE [LARGE SCALE GENOMIC DNA]</scope>
    <source>
        <strain evidence="6 7">IPX-CK</strain>
    </source>
</reference>
<dbReference type="Pfam" id="PF05958">
    <property type="entry name" value="tRNA_U5-meth_tr"/>
    <property type="match status" value="1"/>
</dbReference>
<dbReference type="PROSITE" id="PS51687">
    <property type="entry name" value="SAM_MT_RNA_M5U"/>
    <property type="match status" value="1"/>
</dbReference>
<keyword evidence="2 4" id="KW-0808">Transferase</keyword>
<gene>
    <name evidence="6" type="primary">rlmD</name>
    <name evidence="6" type="ORF">V6984_09685</name>
</gene>
<feature type="binding site" evidence="4">
    <location>
        <position position="389"/>
    </location>
    <ligand>
        <name>S-adenosyl-L-methionine</name>
        <dbReference type="ChEBI" id="CHEBI:59789"/>
    </ligand>
</feature>
<dbReference type="SUPFAM" id="SSF53335">
    <property type="entry name" value="S-adenosyl-L-methionine-dependent methyltransferases"/>
    <property type="match status" value="1"/>
</dbReference>
<dbReference type="InterPro" id="IPR010280">
    <property type="entry name" value="U5_MeTrfase_fam"/>
</dbReference>
<feature type="binding site" evidence="4">
    <location>
        <position position="344"/>
    </location>
    <ligand>
        <name>S-adenosyl-L-methionine</name>
        <dbReference type="ChEBI" id="CHEBI:59789"/>
    </ligand>
</feature>
<dbReference type="PROSITE" id="PS01230">
    <property type="entry name" value="TRMA_1"/>
    <property type="match status" value="1"/>
</dbReference>
<dbReference type="RefSeq" id="WP_342759576.1">
    <property type="nucleotide sequence ID" value="NZ_CP146256.1"/>
</dbReference>
<evidence type="ECO:0000256" key="5">
    <source>
        <dbReference type="PROSITE-ProRule" id="PRU10015"/>
    </source>
</evidence>
<proteinExistence type="inferred from homology"/>
<keyword evidence="1 4" id="KW-0489">Methyltransferase</keyword>
<dbReference type="SUPFAM" id="SSF50249">
    <property type="entry name" value="Nucleic acid-binding proteins"/>
    <property type="match status" value="1"/>
</dbReference>
<dbReference type="Gene3D" id="3.40.50.150">
    <property type="entry name" value="Vaccinia Virus protein VP39"/>
    <property type="match status" value="1"/>
</dbReference>
<organism evidence="6 7">
    <name type="scientific">Kineothrix sedimenti</name>
    <dbReference type="NCBI Taxonomy" id="3123317"/>
    <lineage>
        <taxon>Bacteria</taxon>
        <taxon>Bacillati</taxon>
        <taxon>Bacillota</taxon>
        <taxon>Clostridia</taxon>
        <taxon>Lachnospirales</taxon>
        <taxon>Lachnospiraceae</taxon>
        <taxon>Kineothrix</taxon>
    </lineage>
</organism>
<dbReference type="PANTHER" id="PTHR11061">
    <property type="entry name" value="RNA M5U METHYLTRANSFERASE"/>
    <property type="match status" value="1"/>
</dbReference>
<dbReference type="InterPro" id="IPR029063">
    <property type="entry name" value="SAM-dependent_MTases_sf"/>
</dbReference>
<dbReference type="CDD" id="cd02440">
    <property type="entry name" value="AdoMet_MTases"/>
    <property type="match status" value="1"/>
</dbReference>
<dbReference type="GO" id="GO:0032259">
    <property type="term" value="P:methylation"/>
    <property type="evidence" value="ECO:0007669"/>
    <property type="project" value="UniProtKB-KW"/>
</dbReference>
<keyword evidence="3 4" id="KW-0949">S-adenosyl-L-methionine</keyword>
<dbReference type="Gene3D" id="2.40.50.1070">
    <property type="match status" value="1"/>
</dbReference>
<dbReference type="GO" id="GO:0008168">
    <property type="term" value="F:methyltransferase activity"/>
    <property type="evidence" value="ECO:0007669"/>
    <property type="project" value="UniProtKB-KW"/>
</dbReference>
<feature type="binding site" evidence="4">
    <location>
        <position position="323"/>
    </location>
    <ligand>
        <name>S-adenosyl-L-methionine</name>
        <dbReference type="ChEBI" id="CHEBI:59789"/>
    </ligand>
</feature>
<evidence type="ECO:0000256" key="3">
    <source>
        <dbReference type="ARBA" id="ARBA00022691"/>
    </source>
</evidence>
<accession>A0ABZ3F3H3</accession>
<dbReference type="InterPro" id="IPR012340">
    <property type="entry name" value="NA-bd_OB-fold"/>
</dbReference>
<protein>
    <submittedName>
        <fullName evidence="6">23S rRNA (Uracil(1939)-C(5))-methyltransferase RlmD</fullName>
        <ecNumber evidence="6">2.1.1.190</ecNumber>
    </submittedName>
</protein>
<evidence type="ECO:0000256" key="2">
    <source>
        <dbReference type="ARBA" id="ARBA00022679"/>
    </source>
</evidence>
<dbReference type="PANTHER" id="PTHR11061:SF30">
    <property type="entry name" value="TRNA (URACIL(54)-C(5))-METHYLTRANSFERASE"/>
    <property type="match status" value="1"/>
</dbReference>
<evidence type="ECO:0000256" key="4">
    <source>
        <dbReference type="PROSITE-ProRule" id="PRU01024"/>
    </source>
</evidence>
<dbReference type="InterPro" id="IPR030390">
    <property type="entry name" value="MeTrfase_TrmA_AS"/>
</dbReference>
<evidence type="ECO:0000256" key="1">
    <source>
        <dbReference type="ARBA" id="ARBA00022603"/>
    </source>
</evidence>
<comment type="similarity">
    <text evidence="4">Belongs to the class I-like SAM-binding methyltransferase superfamily. RNA M5U methyltransferase family.</text>
</comment>
<evidence type="ECO:0000313" key="7">
    <source>
        <dbReference type="Proteomes" id="UP001451571"/>
    </source>
</evidence>
<dbReference type="NCBIfam" id="TIGR00479">
    <property type="entry name" value="rumA"/>
    <property type="match status" value="1"/>
</dbReference>
<dbReference type="Gene3D" id="2.40.50.140">
    <property type="entry name" value="Nucleic acid-binding proteins"/>
    <property type="match status" value="1"/>
</dbReference>